<feature type="transmembrane region" description="Helical" evidence="10">
    <location>
        <begin position="411"/>
        <end position="431"/>
    </location>
</feature>
<comment type="caution">
    <text evidence="14">The sequence shown here is derived from an EMBL/GenBank/DDBJ whole genome shotgun (WGS) entry which is preliminary data.</text>
</comment>
<evidence type="ECO:0000256" key="9">
    <source>
        <dbReference type="ARBA" id="ARBA00039733"/>
    </source>
</evidence>
<dbReference type="HAMAP" id="MF_01465">
    <property type="entry name" value="SecY"/>
    <property type="match status" value="1"/>
</dbReference>
<feature type="transmembrane region" description="Helical" evidence="10">
    <location>
        <begin position="328"/>
        <end position="346"/>
    </location>
</feature>
<protein>
    <recommendedName>
        <fullName evidence="9 10">Protein translocase subunit SecY</fullName>
    </recommendedName>
</protein>
<accession>A0A511H604</accession>
<keyword evidence="5 10" id="KW-0653">Protein transport</keyword>
<dbReference type="PANTHER" id="PTHR10906">
    <property type="entry name" value="SECY/SEC61-ALPHA FAMILY MEMBER"/>
    <property type="match status" value="1"/>
</dbReference>
<feature type="transmembrane region" description="Helical" evidence="10">
    <location>
        <begin position="235"/>
        <end position="257"/>
    </location>
</feature>
<sequence>MSSWQNPLEEDGYPVALNAFANVFRIAELRSRLAYTLALLAVYRIGIFINTPGVDRSAMNAFMDAQKQSGGLVSLFNLFSGGALEQMSIFGLGIMPYVSASIIMQLLAVVVPSLERLQKEGAGGRQKINQYTRYGTIALSVVQGIGISRWLASLGRSDGGQSGFNQVVVPDDSAWFTFMTVVSLTAGTAFIMWLGERITERGIGNGISLIIFAGIVAGLLPGAKQLLDLTRQDVISMAEVLALVVFMLIIIAAVVYVERGMRRIPIQYAKRMAGRRMFAGQATYFPMKVNTSGVIPPIFAGAVLSFPATLGTWFPFLQGFQRAIEGNLWIYNGLFVVMVIFFAYFYTALTFRPDDVADNIKKQGGYIPGIRPGRQTAEFIERVLNRLTFGGAIYLSVVCVIPSVISGLLGVRFTFGGTALLIVVGVALDTVQQIEGHLISRNYEGFAGPRGPRIRGRVRVAA</sequence>
<dbReference type="Pfam" id="PF00344">
    <property type="entry name" value="SecY"/>
    <property type="match status" value="1"/>
</dbReference>
<organism evidence="14 15">
    <name type="scientific">Myxococcus virescens</name>
    <dbReference type="NCBI Taxonomy" id="83456"/>
    <lineage>
        <taxon>Bacteria</taxon>
        <taxon>Pseudomonadati</taxon>
        <taxon>Myxococcota</taxon>
        <taxon>Myxococcia</taxon>
        <taxon>Myxococcales</taxon>
        <taxon>Cystobacterineae</taxon>
        <taxon>Myxococcaceae</taxon>
        <taxon>Myxococcus</taxon>
    </lineage>
</organism>
<dbReference type="PROSITE" id="PS00755">
    <property type="entry name" value="SECY_1"/>
    <property type="match status" value="1"/>
</dbReference>
<keyword evidence="8 10" id="KW-0472">Membrane</keyword>
<evidence type="ECO:0000256" key="10">
    <source>
        <dbReference type="HAMAP-Rule" id="MF_01465"/>
    </source>
</evidence>
<dbReference type="NCBIfam" id="TIGR00967">
    <property type="entry name" value="3a0501s007"/>
    <property type="match status" value="1"/>
</dbReference>
<dbReference type="InterPro" id="IPR023201">
    <property type="entry name" value="SecY_dom_sf"/>
</dbReference>
<feature type="transmembrane region" description="Helical" evidence="10">
    <location>
        <begin position="94"/>
        <end position="114"/>
    </location>
</feature>
<dbReference type="GO" id="GO:0005886">
    <property type="term" value="C:plasma membrane"/>
    <property type="evidence" value="ECO:0007669"/>
    <property type="project" value="UniProtKB-SubCell"/>
</dbReference>
<dbReference type="PRINTS" id="PR00303">
    <property type="entry name" value="SECYTRNLCASE"/>
</dbReference>
<reference evidence="14 15" key="1">
    <citation type="submission" date="2019-07" db="EMBL/GenBank/DDBJ databases">
        <title>Whole genome shotgun sequence of Myxococcus virescens NBRC 100334.</title>
        <authorList>
            <person name="Hosoyama A."/>
            <person name="Uohara A."/>
            <person name="Ohji S."/>
            <person name="Ichikawa N."/>
        </authorList>
    </citation>
    <scope>NUCLEOTIDE SEQUENCE [LARGE SCALE GENOMIC DNA]</scope>
    <source>
        <strain evidence="14 15">NBRC 100334</strain>
    </source>
</reference>
<dbReference type="PIRSF" id="PIRSF004557">
    <property type="entry name" value="SecY"/>
    <property type="match status" value="1"/>
</dbReference>
<keyword evidence="3 10" id="KW-0813">Transport</keyword>
<dbReference type="InterPro" id="IPR030659">
    <property type="entry name" value="SecY_CS"/>
</dbReference>
<keyword evidence="10" id="KW-1003">Cell membrane</keyword>
<feature type="transmembrane region" description="Helical" evidence="10">
    <location>
        <begin position="33"/>
        <end position="53"/>
    </location>
</feature>
<name>A0A511H604_9BACT</name>
<evidence type="ECO:0000313" key="14">
    <source>
        <dbReference type="EMBL" id="GEL68945.1"/>
    </source>
</evidence>
<feature type="transmembrane region" description="Helical" evidence="10">
    <location>
        <begin position="173"/>
        <end position="194"/>
    </location>
</feature>
<dbReference type="FunFam" id="1.10.3370.10:FF:000001">
    <property type="entry name" value="Preprotein translocase subunit SecY"/>
    <property type="match status" value="1"/>
</dbReference>
<comment type="similarity">
    <text evidence="2 10 13">Belongs to the SecY/SEC61-alpha family.</text>
</comment>
<comment type="subcellular location">
    <subcellularLocation>
        <location evidence="10">Cell membrane</location>
        <topology evidence="10">Multi-pass membrane protein</topology>
    </subcellularLocation>
    <subcellularLocation>
        <location evidence="1 12">Membrane</location>
        <topology evidence="1 12">Multi-pass membrane protein</topology>
    </subcellularLocation>
</comment>
<dbReference type="SUPFAM" id="SSF103491">
    <property type="entry name" value="Preprotein translocase SecY subunit"/>
    <property type="match status" value="1"/>
</dbReference>
<feature type="transmembrane region" description="Helical" evidence="10">
    <location>
        <begin position="294"/>
        <end position="316"/>
    </location>
</feature>
<keyword evidence="7 10" id="KW-0811">Translocation</keyword>
<dbReference type="GO" id="GO:0065002">
    <property type="term" value="P:intracellular protein transmembrane transport"/>
    <property type="evidence" value="ECO:0007669"/>
    <property type="project" value="UniProtKB-UniRule"/>
</dbReference>
<dbReference type="EMBL" id="BJVY01000002">
    <property type="protein sequence ID" value="GEL68945.1"/>
    <property type="molecule type" value="Genomic_DNA"/>
</dbReference>
<evidence type="ECO:0000256" key="2">
    <source>
        <dbReference type="ARBA" id="ARBA00005751"/>
    </source>
</evidence>
<dbReference type="InterPro" id="IPR026593">
    <property type="entry name" value="SecY"/>
</dbReference>
<dbReference type="Proteomes" id="UP000321224">
    <property type="component" value="Unassembled WGS sequence"/>
</dbReference>
<dbReference type="InterPro" id="IPR002208">
    <property type="entry name" value="SecY/SEC61-alpha"/>
</dbReference>
<feature type="transmembrane region" description="Helical" evidence="10">
    <location>
        <begin position="206"/>
        <end position="223"/>
    </location>
</feature>
<evidence type="ECO:0000256" key="4">
    <source>
        <dbReference type="ARBA" id="ARBA00022692"/>
    </source>
</evidence>
<evidence type="ECO:0000256" key="3">
    <source>
        <dbReference type="ARBA" id="ARBA00022448"/>
    </source>
</evidence>
<evidence type="ECO:0000256" key="6">
    <source>
        <dbReference type="ARBA" id="ARBA00022989"/>
    </source>
</evidence>
<gene>
    <name evidence="10 14" type="primary">secY</name>
    <name evidence="14" type="ORF">MVI01_07290</name>
</gene>
<evidence type="ECO:0000256" key="11">
    <source>
        <dbReference type="RuleBase" id="RU000537"/>
    </source>
</evidence>
<feature type="transmembrane region" description="Helical" evidence="10">
    <location>
        <begin position="134"/>
        <end position="153"/>
    </location>
</feature>
<keyword evidence="4 10" id="KW-0812">Transmembrane</keyword>
<dbReference type="Gene3D" id="1.10.3370.10">
    <property type="entry name" value="SecY subunit domain"/>
    <property type="match status" value="1"/>
</dbReference>
<evidence type="ECO:0000256" key="13">
    <source>
        <dbReference type="RuleBase" id="RU004349"/>
    </source>
</evidence>
<feature type="transmembrane region" description="Helical" evidence="10">
    <location>
        <begin position="383"/>
        <end position="405"/>
    </location>
</feature>
<dbReference type="GO" id="GO:0043952">
    <property type="term" value="P:protein transport by the Sec complex"/>
    <property type="evidence" value="ECO:0007669"/>
    <property type="project" value="UniProtKB-UniRule"/>
</dbReference>
<evidence type="ECO:0000256" key="5">
    <source>
        <dbReference type="ARBA" id="ARBA00022927"/>
    </source>
</evidence>
<comment type="subunit">
    <text evidence="10">Component of the Sec protein translocase complex. Heterotrimer consisting of SecY, SecE and SecG subunits. The heterotrimers can form oligomers, although 1 heterotrimer is thought to be able to translocate proteins. Interacts with the ribosome. Interacts with SecDF, and other proteins may be involved. Interacts with SecA.</text>
</comment>
<evidence type="ECO:0000256" key="7">
    <source>
        <dbReference type="ARBA" id="ARBA00023010"/>
    </source>
</evidence>
<keyword evidence="6 10" id="KW-1133">Transmembrane helix</keyword>
<evidence type="ECO:0000313" key="15">
    <source>
        <dbReference type="Proteomes" id="UP000321224"/>
    </source>
</evidence>
<dbReference type="PROSITE" id="PS00756">
    <property type="entry name" value="SECY_2"/>
    <property type="match status" value="1"/>
</dbReference>
<evidence type="ECO:0000256" key="1">
    <source>
        <dbReference type="ARBA" id="ARBA00004141"/>
    </source>
</evidence>
<comment type="function">
    <text evidence="10 11">The central subunit of the protein translocation channel SecYEG. Consists of two halves formed by TMs 1-5 and 6-10. These two domains form a lateral gate at the front which open onto the bilayer between TMs 2 and 7, and are clamped together by SecE at the back. The channel is closed by both a pore ring composed of hydrophobic SecY resides and a short helix (helix 2A) on the extracellular side of the membrane which forms a plug. The plug probably moves laterally to allow the channel to open. The ring and the pore may move independently.</text>
</comment>
<evidence type="ECO:0000256" key="12">
    <source>
        <dbReference type="RuleBase" id="RU003484"/>
    </source>
</evidence>
<proteinExistence type="inferred from homology"/>
<dbReference type="GO" id="GO:0006605">
    <property type="term" value="P:protein targeting"/>
    <property type="evidence" value="ECO:0007669"/>
    <property type="project" value="UniProtKB-UniRule"/>
</dbReference>
<evidence type="ECO:0000256" key="8">
    <source>
        <dbReference type="ARBA" id="ARBA00023136"/>
    </source>
</evidence>
<dbReference type="AlphaFoldDB" id="A0A511H604"/>